<dbReference type="InterPro" id="IPR001810">
    <property type="entry name" value="F-box_dom"/>
</dbReference>
<dbReference type="InterPro" id="IPR036047">
    <property type="entry name" value="F-box-like_dom_sf"/>
</dbReference>
<organism evidence="2 3">
    <name type="scientific">Castilleja foliolosa</name>
    <dbReference type="NCBI Taxonomy" id="1961234"/>
    <lineage>
        <taxon>Eukaryota</taxon>
        <taxon>Viridiplantae</taxon>
        <taxon>Streptophyta</taxon>
        <taxon>Embryophyta</taxon>
        <taxon>Tracheophyta</taxon>
        <taxon>Spermatophyta</taxon>
        <taxon>Magnoliopsida</taxon>
        <taxon>eudicotyledons</taxon>
        <taxon>Gunneridae</taxon>
        <taxon>Pentapetalae</taxon>
        <taxon>asterids</taxon>
        <taxon>lamiids</taxon>
        <taxon>Lamiales</taxon>
        <taxon>Orobanchaceae</taxon>
        <taxon>Pedicularideae</taxon>
        <taxon>Castillejinae</taxon>
        <taxon>Castilleja</taxon>
    </lineage>
</organism>
<protein>
    <recommendedName>
        <fullName evidence="1">F-box domain-containing protein</fullName>
    </recommendedName>
</protein>
<feature type="domain" description="F-box" evidence="1">
    <location>
        <begin position="1"/>
        <end position="53"/>
    </location>
</feature>
<sequence length="524" mass="60452">MSDIPLIIYREILLRLPAVSLFRFRAVSKRWRAVIDDPCFVKAHTNNNQFSSNCTTIIIGNSTGLTFCVRDFVKNDKSPQHDRCYGSLSRYNSPSEVRVSSFTPDADSTTLSLDVCREILLRLPAKSLFRFRAVSKVWCAVIDESRFVRAHTNKQLSSNTSNIIIRNSTGPPFHPLYSFELDDLKFTNGLQNIVVSPLNFTPSGLSLLRNFPVSTCNGLILVTGKTWEIWNPLTHERLKLLRGNCNPNPKGEAVGLGYDYTTDDYKVVVIHGHRLHRRRHGRDNFAFKTHVYSLRSDSWRDVENCPIYDDDRPWWGPRGPGVFLCGALHWTMFDSSYGKDTILVFDLGTENYRQLQAPPFRERNRLNVQNRYLNVLDGCLVVSDFAKANHIGDELEHYDVWVLKDSWIKLLSLEDEECRSYSIGYNLRPVAYMKDKTQILLQDDRWGWGYYVQDYCCGFFMFDVESNSMKRVGIHGLTGTLYIQFIPRTIFRLHDNCGVNGSVTTRRRRRLGKRTSNMKMSDTN</sequence>
<dbReference type="Pfam" id="PF07734">
    <property type="entry name" value="FBA_1"/>
    <property type="match status" value="1"/>
</dbReference>
<dbReference type="EMBL" id="JAVIJP010000007">
    <property type="protein sequence ID" value="KAL3650780.1"/>
    <property type="molecule type" value="Genomic_DNA"/>
</dbReference>
<evidence type="ECO:0000313" key="3">
    <source>
        <dbReference type="Proteomes" id="UP001632038"/>
    </source>
</evidence>
<evidence type="ECO:0000259" key="1">
    <source>
        <dbReference type="PROSITE" id="PS50181"/>
    </source>
</evidence>
<name>A0ABD3E8I9_9LAMI</name>
<dbReference type="CDD" id="cd22157">
    <property type="entry name" value="F-box_AtFBW1-like"/>
    <property type="match status" value="1"/>
</dbReference>
<dbReference type="InterPro" id="IPR006527">
    <property type="entry name" value="F-box-assoc_dom_typ1"/>
</dbReference>
<dbReference type="Proteomes" id="UP001632038">
    <property type="component" value="Unassembled WGS sequence"/>
</dbReference>
<dbReference type="InterPro" id="IPR050796">
    <property type="entry name" value="SCF_F-box_component"/>
</dbReference>
<dbReference type="PANTHER" id="PTHR31672">
    <property type="entry name" value="BNACNNG10540D PROTEIN"/>
    <property type="match status" value="1"/>
</dbReference>
<keyword evidence="3" id="KW-1185">Reference proteome</keyword>
<reference evidence="3" key="1">
    <citation type="journal article" date="2024" name="IScience">
        <title>Strigolactones Initiate the Formation of Haustorium-like Structures in Castilleja.</title>
        <authorList>
            <person name="Buerger M."/>
            <person name="Peterson D."/>
            <person name="Chory J."/>
        </authorList>
    </citation>
    <scope>NUCLEOTIDE SEQUENCE [LARGE SCALE GENOMIC DNA]</scope>
</reference>
<dbReference type="AlphaFoldDB" id="A0ABD3E8I9"/>
<proteinExistence type="predicted"/>
<comment type="caution">
    <text evidence="2">The sequence shown here is derived from an EMBL/GenBank/DDBJ whole genome shotgun (WGS) entry which is preliminary data.</text>
</comment>
<dbReference type="SMART" id="SM00256">
    <property type="entry name" value="FBOX"/>
    <property type="match status" value="2"/>
</dbReference>
<dbReference type="Pfam" id="PF00646">
    <property type="entry name" value="F-box"/>
    <property type="match status" value="2"/>
</dbReference>
<dbReference type="Gene3D" id="1.20.1280.50">
    <property type="match status" value="1"/>
</dbReference>
<dbReference type="PROSITE" id="PS50181">
    <property type="entry name" value="FBOX"/>
    <property type="match status" value="1"/>
</dbReference>
<evidence type="ECO:0000313" key="2">
    <source>
        <dbReference type="EMBL" id="KAL3650780.1"/>
    </source>
</evidence>
<dbReference type="PANTHER" id="PTHR31672:SF13">
    <property type="entry name" value="F-BOX PROTEIN CPR30-LIKE"/>
    <property type="match status" value="1"/>
</dbReference>
<dbReference type="InterPro" id="IPR017451">
    <property type="entry name" value="F-box-assoc_interact_dom"/>
</dbReference>
<gene>
    <name evidence="2" type="ORF">CASFOL_007183</name>
</gene>
<dbReference type="SUPFAM" id="SSF81383">
    <property type="entry name" value="F-box domain"/>
    <property type="match status" value="2"/>
</dbReference>
<accession>A0ABD3E8I9</accession>
<dbReference type="NCBIfam" id="TIGR01640">
    <property type="entry name" value="F_box_assoc_1"/>
    <property type="match status" value="1"/>
</dbReference>